<gene>
    <name evidence="2" type="ORF">SAMN05216270_11364</name>
</gene>
<dbReference type="AlphaFoldDB" id="A0A1G7AF76"/>
<dbReference type="OrthoDB" id="5176604at2"/>
<dbReference type="Proteomes" id="UP000198949">
    <property type="component" value="Unassembled WGS sequence"/>
</dbReference>
<proteinExistence type="predicted"/>
<reference evidence="3" key="1">
    <citation type="submission" date="2016-10" db="EMBL/GenBank/DDBJ databases">
        <authorList>
            <person name="Varghese N."/>
            <person name="Submissions S."/>
        </authorList>
    </citation>
    <scope>NUCLEOTIDE SEQUENCE [LARGE SCALE GENOMIC DNA]</scope>
    <source>
        <strain evidence="3">CGMCC 4.3516</strain>
    </source>
</reference>
<dbReference type="RefSeq" id="WP_091039014.1">
    <property type="nucleotide sequence ID" value="NZ_FNAD01000013.1"/>
</dbReference>
<accession>A0A1G7AF76</accession>
<feature type="region of interest" description="Disordered" evidence="1">
    <location>
        <begin position="1"/>
        <end position="21"/>
    </location>
</feature>
<name>A0A1G7AF76_9ACTN</name>
<evidence type="ECO:0000256" key="1">
    <source>
        <dbReference type="SAM" id="MobiDB-lite"/>
    </source>
</evidence>
<protein>
    <submittedName>
        <fullName evidence="2">Uncharacterized protein</fullName>
    </submittedName>
</protein>
<evidence type="ECO:0000313" key="3">
    <source>
        <dbReference type="Proteomes" id="UP000198949"/>
    </source>
</evidence>
<feature type="compositionally biased region" description="Pro residues" evidence="1">
    <location>
        <begin position="1"/>
        <end position="19"/>
    </location>
</feature>
<organism evidence="2 3">
    <name type="scientific">Glycomyces harbinensis</name>
    <dbReference type="NCBI Taxonomy" id="58114"/>
    <lineage>
        <taxon>Bacteria</taxon>
        <taxon>Bacillati</taxon>
        <taxon>Actinomycetota</taxon>
        <taxon>Actinomycetes</taxon>
        <taxon>Glycomycetales</taxon>
        <taxon>Glycomycetaceae</taxon>
        <taxon>Glycomyces</taxon>
    </lineage>
</organism>
<sequence length="507" mass="54741">MHPAPNPPPPAVNPPPRTPTVPRAVDPIAAVAGNATGFGLGYMLLGRWRFAAAALAGTGFLVYAMATDPENPWWRLGFGAWWLAMGLHARHLTRKTEPQPLLDFDRPGSPPRERLLAVGGAGLALLLVLGLRADAWLTVLRAEHDHAAGDCGSATDALESFEAAHRAAFGPMVIEGEDQLAACRILNEARAQDPATGADTVATYMEHPAALWEGAGPERAGMLFDAAREGGDVADLMRLGFGQLIDTLANDPDQSRRVRGTVEALMADLADDTPVCTAATVDTWLNGQTWEAPSLGEPIAAAADQVPARLLACARERADIGDLTGARVAYRQFLADHPDHADAQPAADELYDVEYRIEYDTATTLLGQGAYCDDPSPWRGAPAYEGQGPHAMWTLGLSAEQYDFPGSWIADSVDETVLVTCVDGPSMGEFQESCRYSSPSDEVIWLSFFAARFDITVYELRTGEVVDQYSREIGDPCPDSFYYRNVNVVQSGYSAADVRELFHPIQD</sequence>
<evidence type="ECO:0000313" key="2">
    <source>
        <dbReference type="EMBL" id="SDE12526.1"/>
    </source>
</evidence>
<dbReference type="EMBL" id="FNAD01000013">
    <property type="protein sequence ID" value="SDE12526.1"/>
    <property type="molecule type" value="Genomic_DNA"/>
</dbReference>
<dbReference type="STRING" id="58114.SAMN05216270_11364"/>
<keyword evidence="3" id="KW-1185">Reference proteome</keyword>